<evidence type="ECO:0000313" key="1">
    <source>
        <dbReference type="EMBL" id="GAA1860601.1"/>
    </source>
</evidence>
<organism evidence="1 2">
    <name type="scientific">Myceligenerans crystallogenes</name>
    <dbReference type="NCBI Taxonomy" id="316335"/>
    <lineage>
        <taxon>Bacteria</taxon>
        <taxon>Bacillati</taxon>
        <taxon>Actinomycetota</taxon>
        <taxon>Actinomycetes</taxon>
        <taxon>Micrococcales</taxon>
        <taxon>Promicromonosporaceae</taxon>
        <taxon>Myceligenerans</taxon>
    </lineage>
</organism>
<protein>
    <recommendedName>
        <fullName evidence="3">Immunity protein Imm1</fullName>
    </recommendedName>
</protein>
<name>A0ABN2NBR7_9MICO</name>
<evidence type="ECO:0008006" key="3">
    <source>
        <dbReference type="Google" id="ProtNLM"/>
    </source>
</evidence>
<dbReference type="EMBL" id="BAAANL010000003">
    <property type="protein sequence ID" value="GAA1860601.1"/>
    <property type="molecule type" value="Genomic_DNA"/>
</dbReference>
<evidence type="ECO:0000313" key="2">
    <source>
        <dbReference type="Proteomes" id="UP001501094"/>
    </source>
</evidence>
<dbReference type="RefSeq" id="WP_344101715.1">
    <property type="nucleotide sequence ID" value="NZ_BAAANL010000003.1"/>
</dbReference>
<keyword evidence="2" id="KW-1185">Reference proteome</keyword>
<gene>
    <name evidence="1" type="ORF">GCM10009751_17740</name>
</gene>
<reference evidence="1 2" key="1">
    <citation type="journal article" date="2019" name="Int. J. Syst. Evol. Microbiol.">
        <title>The Global Catalogue of Microorganisms (GCM) 10K type strain sequencing project: providing services to taxonomists for standard genome sequencing and annotation.</title>
        <authorList>
            <consortium name="The Broad Institute Genomics Platform"/>
            <consortium name="The Broad Institute Genome Sequencing Center for Infectious Disease"/>
            <person name="Wu L."/>
            <person name="Ma J."/>
        </authorList>
    </citation>
    <scope>NUCLEOTIDE SEQUENCE [LARGE SCALE GENOMIC DNA]</scope>
    <source>
        <strain evidence="1 2">JCM 14326</strain>
    </source>
</reference>
<sequence length="139" mass="15226">MSTSPLGTYSVLSLTTHENARPADIDTAWNLLAEVVELTARIGRDVITDIEVDPTGREVRIFCHGDELNAWSFGQVINPNRTWSQGLWFEPGTGDLYRIGSNVTETGLRVHVLALADLDAGDAERLPEDADASGVAYWL</sequence>
<comment type="caution">
    <text evidence="1">The sequence shown here is derived from an EMBL/GenBank/DDBJ whole genome shotgun (WGS) entry which is preliminary data.</text>
</comment>
<accession>A0ABN2NBR7</accession>
<dbReference type="Proteomes" id="UP001501094">
    <property type="component" value="Unassembled WGS sequence"/>
</dbReference>
<proteinExistence type="predicted"/>